<dbReference type="AlphaFoldDB" id="A0A6G3WIB9"/>
<dbReference type="Gene3D" id="3.30.450.180">
    <property type="match status" value="1"/>
</dbReference>
<dbReference type="EMBL" id="JAAGMN010000252">
    <property type="protein sequence ID" value="NEE05246.1"/>
    <property type="molecule type" value="Genomic_DNA"/>
</dbReference>
<sequence>RTRWAAHDVGVHRAGSKTLHHHQVGELVLGYEELTLHSSPSIALSTYIAEPASPTAERLHLLAAWAATTATAHGTAF</sequence>
<evidence type="ECO:0000313" key="2">
    <source>
        <dbReference type="EMBL" id="NEE05246.1"/>
    </source>
</evidence>
<gene>
    <name evidence="2" type="ORF">G3M58_02210</name>
</gene>
<comment type="caution">
    <text evidence="2">The sequence shown here is derived from an EMBL/GenBank/DDBJ whole genome shotgun (WGS) entry which is preliminary data.</text>
</comment>
<name>A0A6G3WIB9_9ACTN</name>
<proteinExistence type="predicted"/>
<feature type="non-terminal residue" evidence="2">
    <location>
        <position position="1"/>
    </location>
</feature>
<dbReference type="InterPro" id="IPR041413">
    <property type="entry name" value="MLTR_LBD"/>
</dbReference>
<organism evidence="2">
    <name type="scientific">Streptomyces sp. SID7499</name>
    <dbReference type="NCBI Taxonomy" id="2706086"/>
    <lineage>
        <taxon>Bacteria</taxon>
        <taxon>Bacillati</taxon>
        <taxon>Actinomycetota</taxon>
        <taxon>Actinomycetes</taxon>
        <taxon>Kitasatosporales</taxon>
        <taxon>Streptomycetaceae</taxon>
        <taxon>Streptomyces</taxon>
    </lineage>
</organism>
<protein>
    <submittedName>
        <fullName evidence="2">Transcriptional regulator</fullName>
    </submittedName>
</protein>
<dbReference type="Pfam" id="PF17765">
    <property type="entry name" value="MLTR_LBD"/>
    <property type="match status" value="1"/>
</dbReference>
<feature type="domain" description="MmyB-like transcription regulator ligand binding" evidence="1">
    <location>
        <begin position="1"/>
        <end position="62"/>
    </location>
</feature>
<evidence type="ECO:0000259" key="1">
    <source>
        <dbReference type="Pfam" id="PF17765"/>
    </source>
</evidence>
<accession>A0A6G3WIB9</accession>
<reference evidence="2" key="1">
    <citation type="submission" date="2020-01" db="EMBL/GenBank/DDBJ databases">
        <title>Insect and environment-associated Actinomycetes.</title>
        <authorList>
            <person name="Currrie C."/>
            <person name="Chevrette M."/>
            <person name="Carlson C."/>
            <person name="Stubbendieck R."/>
            <person name="Wendt-Pienkowski E."/>
        </authorList>
    </citation>
    <scope>NUCLEOTIDE SEQUENCE</scope>
    <source>
        <strain evidence="2">SID7499</strain>
    </source>
</reference>